<name>A0A8S5TYZ4_9CAUD</name>
<dbReference type="EMBL" id="BK015962">
    <property type="protein sequence ID" value="DAF87432.1"/>
    <property type="molecule type" value="Genomic_DNA"/>
</dbReference>
<sequence>MRYCKIQAIVNDIPYTLYGQFDNLISYDEIEYYIFEAIDFNIEDDEEELDFEVMLMDDFGAEFKCEDMSLNDWLSTVICDYKHVRPILQIYVLGNLMDNMVSIYRSYEEDISKTPQYLYLSGEVSKEEGRKYSAAYVVAPDKQRVEVIEDGWKDMLSRIKRDGNIGGVYIKTGIFTVFDVPQEDYERYKKNTELVLD</sequence>
<accession>A0A8S5TYZ4</accession>
<protein>
    <submittedName>
        <fullName evidence="1">Uncharacterized protein</fullName>
    </submittedName>
</protein>
<organism evidence="1">
    <name type="scientific">Siphoviridae sp. ctnPP24</name>
    <dbReference type="NCBI Taxonomy" id="2825662"/>
    <lineage>
        <taxon>Viruses</taxon>
        <taxon>Duplodnaviria</taxon>
        <taxon>Heunggongvirae</taxon>
        <taxon>Uroviricota</taxon>
        <taxon>Caudoviricetes</taxon>
    </lineage>
</organism>
<reference evidence="1" key="1">
    <citation type="journal article" date="2021" name="Proc. Natl. Acad. Sci. U.S.A.">
        <title>A Catalog of Tens of Thousands of Viruses from Human Metagenomes Reveals Hidden Associations with Chronic Diseases.</title>
        <authorList>
            <person name="Tisza M.J."/>
            <person name="Buck C.B."/>
        </authorList>
    </citation>
    <scope>NUCLEOTIDE SEQUENCE</scope>
    <source>
        <strain evidence="1">CtnPP24</strain>
    </source>
</reference>
<proteinExistence type="predicted"/>
<evidence type="ECO:0000313" key="1">
    <source>
        <dbReference type="EMBL" id="DAF87432.1"/>
    </source>
</evidence>